<keyword evidence="5 7" id="KW-0547">Nucleotide-binding</keyword>
<dbReference type="InterPro" id="IPR005809">
    <property type="entry name" value="Succ_CoA_ligase-like_bsu"/>
</dbReference>
<dbReference type="Proteomes" id="UP000187408">
    <property type="component" value="Unassembled WGS sequence"/>
</dbReference>
<keyword evidence="4 7" id="KW-0479">Metal-binding</keyword>
<evidence type="ECO:0000313" key="11">
    <source>
        <dbReference type="Proteomes" id="UP000187408"/>
    </source>
</evidence>
<evidence type="ECO:0000256" key="2">
    <source>
        <dbReference type="ARBA" id="ARBA00022532"/>
    </source>
</evidence>
<dbReference type="SUPFAM" id="SSF56059">
    <property type="entry name" value="Glutathione synthetase ATP-binding domain-like"/>
    <property type="match status" value="1"/>
</dbReference>
<dbReference type="PROSITE" id="PS50975">
    <property type="entry name" value="ATP_GRASP"/>
    <property type="match status" value="1"/>
</dbReference>
<comment type="catalytic activity">
    <reaction evidence="7">
        <text>succinate + ATP + CoA = succinyl-CoA + ADP + phosphate</text>
        <dbReference type="Rhea" id="RHEA:17661"/>
        <dbReference type="ChEBI" id="CHEBI:30031"/>
        <dbReference type="ChEBI" id="CHEBI:30616"/>
        <dbReference type="ChEBI" id="CHEBI:43474"/>
        <dbReference type="ChEBI" id="CHEBI:57287"/>
        <dbReference type="ChEBI" id="CHEBI:57292"/>
        <dbReference type="ChEBI" id="CHEBI:456216"/>
        <dbReference type="EC" id="6.2.1.5"/>
    </reaction>
</comment>
<feature type="binding site" evidence="7">
    <location>
        <begin position="53"/>
        <end position="55"/>
    </location>
    <ligand>
        <name>ATP</name>
        <dbReference type="ChEBI" id="CHEBI:30616"/>
    </ligand>
</feature>
<dbReference type="GO" id="GO:0000287">
    <property type="term" value="F:magnesium ion binding"/>
    <property type="evidence" value="ECO:0007669"/>
    <property type="project" value="UniProtKB-UniRule"/>
</dbReference>
<dbReference type="NCBIfam" id="NF001913">
    <property type="entry name" value="PRK00696.1"/>
    <property type="match status" value="1"/>
</dbReference>
<keyword evidence="7 8" id="KW-0067">ATP-binding</keyword>
<dbReference type="InterPro" id="IPR013815">
    <property type="entry name" value="ATP_grasp_subdomain_1"/>
</dbReference>
<evidence type="ECO:0000259" key="9">
    <source>
        <dbReference type="PROSITE" id="PS50975"/>
    </source>
</evidence>
<evidence type="ECO:0000256" key="6">
    <source>
        <dbReference type="ARBA" id="ARBA00022842"/>
    </source>
</evidence>
<evidence type="ECO:0000256" key="1">
    <source>
        <dbReference type="ARBA" id="ARBA00009182"/>
    </source>
</evidence>
<feature type="binding site" evidence="7">
    <location>
        <position position="199"/>
    </location>
    <ligand>
        <name>Mg(2+)</name>
        <dbReference type="ChEBI" id="CHEBI:18420"/>
    </ligand>
</feature>
<evidence type="ECO:0000256" key="7">
    <source>
        <dbReference type="HAMAP-Rule" id="MF_00558"/>
    </source>
</evidence>
<evidence type="ECO:0000313" key="10">
    <source>
        <dbReference type="EMBL" id="OMH41332.1"/>
    </source>
</evidence>
<dbReference type="FunFam" id="3.30.1490.20:FF:000002">
    <property type="entry name" value="Succinate--CoA ligase [ADP-forming] subunit beta"/>
    <property type="match status" value="1"/>
</dbReference>
<organism evidence="10 11">
    <name type="scientific">Desulfurobacterium indicum</name>
    <dbReference type="NCBI Taxonomy" id="1914305"/>
    <lineage>
        <taxon>Bacteria</taxon>
        <taxon>Pseudomonadati</taxon>
        <taxon>Aquificota</taxon>
        <taxon>Aquificia</taxon>
        <taxon>Desulfurobacteriales</taxon>
        <taxon>Desulfurobacteriaceae</taxon>
        <taxon>Desulfurobacterium</taxon>
    </lineage>
</organism>
<dbReference type="EMBL" id="MOEN01000001">
    <property type="protein sequence ID" value="OMH41332.1"/>
    <property type="molecule type" value="Genomic_DNA"/>
</dbReference>
<dbReference type="GO" id="GO:0005829">
    <property type="term" value="C:cytosol"/>
    <property type="evidence" value="ECO:0007669"/>
    <property type="project" value="TreeGrafter"/>
</dbReference>
<dbReference type="InterPro" id="IPR013650">
    <property type="entry name" value="ATP-grasp_succ-CoA_synth-type"/>
</dbReference>
<dbReference type="FunFam" id="3.40.50.261:FF:000001">
    <property type="entry name" value="Succinate--CoA ligase [ADP-forming] subunit beta"/>
    <property type="match status" value="1"/>
</dbReference>
<feature type="binding site" evidence="7">
    <location>
        <position position="46"/>
    </location>
    <ligand>
        <name>ATP</name>
        <dbReference type="ChEBI" id="CHEBI:30616"/>
    </ligand>
</feature>
<keyword evidence="3 7" id="KW-0436">Ligase</keyword>
<dbReference type="EC" id="6.2.1.5" evidence="7"/>
<evidence type="ECO:0000256" key="8">
    <source>
        <dbReference type="PROSITE-ProRule" id="PRU00409"/>
    </source>
</evidence>
<dbReference type="NCBIfam" id="TIGR01016">
    <property type="entry name" value="sucCoAbeta"/>
    <property type="match status" value="1"/>
</dbReference>
<feature type="binding site" evidence="7">
    <location>
        <position position="106"/>
    </location>
    <ligand>
        <name>ATP</name>
        <dbReference type="ChEBI" id="CHEBI:30616"/>
    </ligand>
</feature>
<dbReference type="Pfam" id="PF00549">
    <property type="entry name" value="Ligase_CoA"/>
    <property type="match status" value="1"/>
</dbReference>
<keyword evidence="11" id="KW-1185">Reference proteome</keyword>
<dbReference type="UniPathway" id="UPA00223">
    <property type="reaction ID" value="UER00999"/>
</dbReference>
<protein>
    <recommendedName>
        <fullName evidence="7">Succinate--CoA ligase [ADP-forming] subunit beta</fullName>
        <ecNumber evidence="7">6.2.1.5</ecNumber>
    </recommendedName>
    <alternativeName>
        <fullName evidence="7">Succinyl-CoA synthetase subunit beta</fullName>
        <shortName evidence="7">SCS-beta</shortName>
    </alternativeName>
</protein>
<proteinExistence type="inferred from homology"/>
<dbReference type="STRING" id="1914305.BLW93_00140"/>
<accession>A0A1R1MND2</accession>
<dbReference type="Gene3D" id="3.30.1490.20">
    <property type="entry name" value="ATP-grasp fold, A domain"/>
    <property type="match status" value="1"/>
</dbReference>
<comment type="similarity">
    <text evidence="1 7">Belongs to the succinate/malate CoA ligase beta subunit family.</text>
</comment>
<dbReference type="PANTHER" id="PTHR11815:SF10">
    <property type="entry name" value="SUCCINATE--COA LIGASE [GDP-FORMING] SUBUNIT BETA, MITOCHONDRIAL"/>
    <property type="match status" value="1"/>
</dbReference>
<dbReference type="GO" id="GO:0004775">
    <property type="term" value="F:succinate-CoA ligase (ADP-forming) activity"/>
    <property type="evidence" value="ECO:0007669"/>
    <property type="project" value="UniProtKB-UniRule"/>
</dbReference>
<evidence type="ECO:0000256" key="3">
    <source>
        <dbReference type="ARBA" id="ARBA00022598"/>
    </source>
</evidence>
<dbReference type="InterPro" id="IPR011761">
    <property type="entry name" value="ATP-grasp"/>
</dbReference>
<dbReference type="GO" id="GO:0004776">
    <property type="term" value="F:succinate-CoA ligase (GDP-forming) activity"/>
    <property type="evidence" value="ECO:0007669"/>
    <property type="project" value="RHEA"/>
</dbReference>
<feature type="domain" description="ATP-grasp" evidence="9">
    <location>
        <begin position="9"/>
        <end position="227"/>
    </location>
</feature>
<feature type="binding site" evidence="7">
    <location>
        <begin position="321"/>
        <end position="323"/>
    </location>
    <ligand>
        <name>substrate</name>
        <note>ligand shared with subunit alpha</note>
    </ligand>
</feature>
<dbReference type="InterPro" id="IPR005811">
    <property type="entry name" value="SUCC_ACL_C"/>
</dbReference>
<gene>
    <name evidence="7" type="primary">sucC</name>
    <name evidence="10" type="ORF">BLW93_00140</name>
</gene>
<dbReference type="RefSeq" id="WP_076712082.1">
    <property type="nucleotide sequence ID" value="NZ_MOEN01000001.1"/>
</dbReference>
<comment type="cofactor">
    <cofactor evidence="7">
        <name>Mg(2+)</name>
        <dbReference type="ChEBI" id="CHEBI:18420"/>
    </cofactor>
    <text evidence="7">Binds 1 Mg(2+) ion per subunit.</text>
</comment>
<sequence length="389" mass="42123">MKIHEYQAKEIFKKYGLPVPLGIVAHSAQEAKQAAEELGTPIVVVKAQVHAGGRGKAGGVKLAKSPEEAAEIAAQMIGNRLKTYQNPEGLPINVVLIEAGVNIDKEFYVGMTLDREVSRPVLMVSAAGGMEIEEIAKTNPELIIKEHVDPVTGLMPFQARKIAFKIGLTDKKVISQFVKLAMTLSKMYFDLDASLIEVNPLVLTKEGDLICLDAKIDFDDNALFRHKDILELEDTTQIDPLELEAKKWDLNYVKLDGNIGCMVNGAGLAMATMDTIKFYGGEPANFLDVGGGATVERVAAAFKLLLSDENVKAIFVNIFGGIVRCDRIAGGIVEAAKQVELDRPLIVRLEGTNVELGRKMLEESGLNIIPAKDMADGAQKAVKAAKGEL</sequence>
<feature type="binding site" evidence="7">
    <location>
        <position position="264"/>
    </location>
    <ligand>
        <name>substrate</name>
        <note>ligand shared with subunit alpha</note>
    </ligand>
</feature>
<reference evidence="10 11" key="1">
    <citation type="submission" date="2016-10" db="EMBL/GenBank/DDBJ databases">
        <title>Genome sequence of a sulfur-reducing bacterium Desulfurobacterium indicum K6013.</title>
        <authorList>
            <person name="Cao J."/>
            <person name="Shao Z."/>
            <person name="Alain K."/>
            <person name="Jebbar M."/>
        </authorList>
    </citation>
    <scope>NUCLEOTIDE SEQUENCE [LARGE SCALE GENOMIC DNA]</scope>
    <source>
        <strain evidence="10 11">K6013</strain>
    </source>
</reference>
<dbReference type="AlphaFoldDB" id="A0A1R1MND2"/>
<dbReference type="Gene3D" id="3.30.470.20">
    <property type="entry name" value="ATP-grasp fold, B domain"/>
    <property type="match status" value="1"/>
</dbReference>
<dbReference type="GO" id="GO:0042709">
    <property type="term" value="C:succinate-CoA ligase complex"/>
    <property type="evidence" value="ECO:0007669"/>
    <property type="project" value="TreeGrafter"/>
</dbReference>
<keyword evidence="6 7" id="KW-0460">Magnesium</keyword>
<feature type="binding site" evidence="7">
    <location>
        <position position="98"/>
    </location>
    <ligand>
        <name>ATP</name>
        <dbReference type="ChEBI" id="CHEBI:30616"/>
    </ligand>
</feature>
<dbReference type="OrthoDB" id="9802602at2"/>
<dbReference type="PIRSF" id="PIRSF001554">
    <property type="entry name" value="SucCS_beta"/>
    <property type="match status" value="1"/>
</dbReference>
<dbReference type="HAMAP" id="MF_00558">
    <property type="entry name" value="Succ_CoA_beta"/>
    <property type="match status" value="1"/>
</dbReference>
<dbReference type="InterPro" id="IPR016102">
    <property type="entry name" value="Succinyl-CoA_synth-like"/>
</dbReference>
<dbReference type="Pfam" id="PF08442">
    <property type="entry name" value="ATP-grasp_2"/>
    <property type="match status" value="1"/>
</dbReference>
<dbReference type="PANTHER" id="PTHR11815">
    <property type="entry name" value="SUCCINYL-COA SYNTHETASE BETA CHAIN"/>
    <property type="match status" value="1"/>
</dbReference>
<dbReference type="GO" id="GO:0006099">
    <property type="term" value="P:tricarboxylic acid cycle"/>
    <property type="evidence" value="ECO:0007669"/>
    <property type="project" value="UniProtKB-UniRule"/>
</dbReference>
<comment type="pathway">
    <text evidence="7">Carbohydrate metabolism; tricarboxylic acid cycle; succinate from succinyl-CoA (ligase route): step 1/1.</text>
</comment>
<comment type="subunit">
    <text evidence="7">Heterotetramer of two alpha and two beta subunits.</text>
</comment>
<comment type="caution">
    <text evidence="10">The sequence shown here is derived from an EMBL/GenBank/DDBJ whole genome shotgun (WGS) entry which is preliminary data.</text>
</comment>
<dbReference type="GO" id="GO:0005524">
    <property type="term" value="F:ATP binding"/>
    <property type="evidence" value="ECO:0007669"/>
    <property type="project" value="UniProtKB-UniRule"/>
</dbReference>
<dbReference type="FunFam" id="3.30.470.20:FF:000002">
    <property type="entry name" value="Succinate--CoA ligase [ADP-forming] subunit beta"/>
    <property type="match status" value="1"/>
</dbReference>
<evidence type="ECO:0000256" key="5">
    <source>
        <dbReference type="ARBA" id="ARBA00022741"/>
    </source>
</evidence>
<dbReference type="InterPro" id="IPR017866">
    <property type="entry name" value="Succ-CoA_synthase_bsu_CS"/>
</dbReference>
<dbReference type="PROSITE" id="PS01217">
    <property type="entry name" value="SUCCINYL_COA_LIG_3"/>
    <property type="match status" value="1"/>
</dbReference>
<dbReference type="SUPFAM" id="SSF52210">
    <property type="entry name" value="Succinyl-CoA synthetase domains"/>
    <property type="match status" value="1"/>
</dbReference>
<feature type="binding site" evidence="7">
    <location>
        <position position="213"/>
    </location>
    <ligand>
        <name>Mg(2+)</name>
        <dbReference type="ChEBI" id="CHEBI:18420"/>
    </ligand>
</feature>
<evidence type="ECO:0000256" key="4">
    <source>
        <dbReference type="ARBA" id="ARBA00022723"/>
    </source>
</evidence>
<comment type="catalytic activity">
    <reaction evidence="7">
        <text>GTP + succinate + CoA = succinyl-CoA + GDP + phosphate</text>
        <dbReference type="Rhea" id="RHEA:22120"/>
        <dbReference type="ChEBI" id="CHEBI:30031"/>
        <dbReference type="ChEBI" id="CHEBI:37565"/>
        <dbReference type="ChEBI" id="CHEBI:43474"/>
        <dbReference type="ChEBI" id="CHEBI:57287"/>
        <dbReference type="ChEBI" id="CHEBI:57292"/>
        <dbReference type="ChEBI" id="CHEBI:58189"/>
    </reaction>
</comment>
<feature type="binding site" evidence="7">
    <location>
        <position position="101"/>
    </location>
    <ligand>
        <name>ATP</name>
        <dbReference type="ChEBI" id="CHEBI:30616"/>
    </ligand>
</feature>
<keyword evidence="2 7" id="KW-0816">Tricarboxylic acid cycle</keyword>
<dbReference type="Gene3D" id="3.40.50.261">
    <property type="entry name" value="Succinyl-CoA synthetase domains"/>
    <property type="match status" value="1"/>
</dbReference>
<name>A0A1R1MND2_9BACT</name>
<comment type="function">
    <text evidence="7">Succinyl-CoA synthetase functions in the citric acid cycle (TCA), coupling the hydrolysis of succinyl-CoA to the synthesis of either ATP or GTP and thus represents the only step of substrate-level phosphorylation in the TCA. The beta subunit provides nucleotide specificity of the enzyme and binds the substrate succinate, while the binding sites for coenzyme A and phosphate are found in the alpha subunit.</text>
</comment>
<dbReference type="GO" id="GO:0006104">
    <property type="term" value="P:succinyl-CoA metabolic process"/>
    <property type="evidence" value="ECO:0007669"/>
    <property type="project" value="TreeGrafter"/>
</dbReference>